<name>A0A182NWS6_9DIPT</name>
<protein>
    <submittedName>
        <fullName evidence="1">Uncharacterized protein</fullName>
    </submittedName>
</protein>
<keyword evidence="2" id="KW-1185">Reference proteome</keyword>
<organism evidence="1 2">
    <name type="scientific">Anopheles dirus</name>
    <dbReference type="NCBI Taxonomy" id="7168"/>
    <lineage>
        <taxon>Eukaryota</taxon>
        <taxon>Metazoa</taxon>
        <taxon>Ecdysozoa</taxon>
        <taxon>Arthropoda</taxon>
        <taxon>Hexapoda</taxon>
        <taxon>Insecta</taxon>
        <taxon>Pterygota</taxon>
        <taxon>Neoptera</taxon>
        <taxon>Endopterygota</taxon>
        <taxon>Diptera</taxon>
        <taxon>Nematocera</taxon>
        <taxon>Culicoidea</taxon>
        <taxon>Culicidae</taxon>
        <taxon>Anophelinae</taxon>
        <taxon>Anopheles</taxon>
    </lineage>
</organism>
<evidence type="ECO:0000313" key="1">
    <source>
        <dbReference type="EnsemblMetazoa" id="ADIR014336-PB"/>
    </source>
</evidence>
<dbReference type="AlphaFoldDB" id="A0A182NWS6"/>
<dbReference type="EnsemblMetazoa" id="ADIR014336-RB">
    <property type="protein sequence ID" value="ADIR014336-PB"/>
    <property type="gene ID" value="ADIR014336"/>
</dbReference>
<reference evidence="1" key="2">
    <citation type="submission" date="2020-05" db="UniProtKB">
        <authorList>
            <consortium name="EnsemblMetazoa"/>
        </authorList>
    </citation>
    <scope>IDENTIFICATION</scope>
    <source>
        <strain evidence="1">WRAIR2</strain>
    </source>
</reference>
<dbReference type="VEuPathDB" id="VectorBase:ADIR014336"/>
<reference evidence="2" key="1">
    <citation type="submission" date="2013-03" db="EMBL/GenBank/DDBJ databases">
        <title>The Genome Sequence of Anopheles dirus WRAIR2.</title>
        <authorList>
            <consortium name="The Broad Institute Genomics Platform"/>
            <person name="Neafsey D.E."/>
            <person name="Walton C."/>
            <person name="Walker B."/>
            <person name="Young S.K."/>
            <person name="Zeng Q."/>
            <person name="Gargeya S."/>
            <person name="Fitzgerald M."/>
            <person name="Haas B."/>
            <person name="Abouelleil A."/>
            <person name="Allen A.W."/>
            <person name="Alvarado L."/>
            <person name="Arachchi H.M."/>
            <person name="Berlin A.M."/>
            <person name="Chapman S.B."/>
            <person name="Gainer-Dewar J."/>
            <person name="Goldberg J."/>
            <person name="Griggs A."/>
            <person name="Gujja S."/>
            <person name="Hansen M."/>
            <person name="Howarth C."/>
            <person name="Imamovic A."/>
            <person name="Ireland A."/>
            <person name="Larimer J."/>
            <person name="McCowan C."/>
            <person name="Murphy C."/>
            <person name="Pearson M."/>
            <person name="Poon T.W."/>
            <person name="Priest M."/>
            <person name="Roberts A."/>
            <person name="Saif S."/>
            <person name="Shea T."/>
            <person name="Sisk P."/>
            <person name="Sykes S."/>
            <person name="Wortman J."/>
            <person name="Nusbaum C."/>
            <person name="Birren B."/>
        </authorList>
    </citation>
    <scope>NUCLEOTIDE SEQUENCE [LARGE SCALE GENOMIC DNA]</scope>
    <source>
        <strain evidence="2">WRAIR2</strain>
    </source>
</reference>
<evidence type="ECO:0000313" key="2">
    <source>
        <dbReference type="Proteomes" id="UP000075884"/>
    </source>
</evidence>
<sequence>MCVCVGDPRKWFKPSEDHKDPGTGILHTEANAVYLRLNCARKPRKELT</sequence>
<accession>A0A182NWS6</accession>
<proteinExistence type="predicted"/>
<dbReference type="Proteomes" id="UP000075884">
    <property type="component" value="Unassembled WGS sequence"/>
</dbReference>